<proteinExistence type="inferred from homology"/>
<dbReference type="Pfam" id="PF07086">
    <property type="entry name" value="Jagunal"/>
    <property type="match status" value="1"/>
</dbReference>
<comment type="similarity">
    <text evidence="2">Belongs to the jagunal family.</text>
</comment>
<feature type="transmembrane region" description="Helical" evidence="7">
    <location>
        <begin position="109"/>
        <end position="131"/>
    </location>
</feature>
<keyword evidence="9" id="KW-1185">Reference proteome</keyword>
<accession>A0A8J2WN17</accession>
<feature type="transmembrane region" description="Helical" evidence="7">
    <location>
        <begin position="39"/>
        <end position="60"/>
    </location>
</feature>
<sequence length="195" mass="22271">MATRGGPVASGTDGSDYGHRERVANQYRISAQSKSRLKACLFFHILLFFLMLAKLSADIFDRLDIFILEIEELEIPKPLVWEYAWCCSLPFVFYGLSSLRRNVIRSMSVFVMGDVVFALLPIFFSLAYYLGDFWQYVSSRSSDGLMLWQGYPYALLWYGFSLVALQIHLFSLFFAHTLISAWRARGGAAATKKIN</sequence>
<evidence type="ECO:0008006" key="10">
    <source>
        <dbReference type="Google" id="ProtNLM"/>
    </source>
</evidence>
<dbReference type="GO" id="GO:0005789">
    <property type="term" value="C:endoplasmic reticulum membrane"/>
    <property type="evidence" value="ECO:0007669"/>
    <property type="project" value="UniProtKB-SubCell"/>
</dbReference>
<feature type="transmembrane region" description="Helical" evidence="7">
    <location>
        <begin position="151"/>
        <end position="175"/>
    </location>
</feature>
<keyword evidence="5 7" id="KW-1133">Transmembrane helix</keyword>
<dbReference type="AlphaFoldDB" id="A0A8J2WN17"/>
<comment type="subcellular location">
    <subcellularLocation>
        <location evidence="1">Endoplasmic reticulum membrane</location>
        <topology evidence="1">Multi-pass membrane protein</topology>
    </subcellularLocation>
</comment>
<evidence type="ECO:0000256" key="7">
    <source>
        <dbReference type="SAM" id="Phobius"/>
    </source>
</evidence>
<feature type="transmembrane region" description="Helical" evidence="7">
    <location>
        <begin position="80"/>
        <end position="97"/>
    </location>
</feature>
<evidence type="ECO:0000256" key="6">
    <source>
        <dbReference type="ARBA" id="ARBA00023136"/>
    </source>
</evidence>
<evidence type="ECO:0000256" key="3">
    <source>
        <dbReference type="ARBA" id="ARBA00022692"/>
    </source>
</evidence>
<evidence type="ECO:0000313" key="9">
    <source>
        <dbReference type="Proteomes" id="UP000789390"/>
    </source>
</evidence>
<dbReference type="GO" id="GO:0007029">
    <property type="term" value="P:endoplasmic reticulum organization"/>
    <property type="evidence" value="ECO:0007669"/>
    <property type="project" value="InterPro"/>
</dbReference>
<organism evidence="8 9">
    <name type="scientific">Daphnia galeata</name>
    <dbReference type="NCBI Taxonomy" id="27404"/>
    <lineage>
        <taxon>Eukaryota</taxon>
        <taxon>Metazoa</taxon>
        <taxon>Ecdysozoa</taxon>
        <taxon>Arthropoda</taxon>
        <taxon>Crustacea</taxon>
        <taxon>Branchiopoda</taxon>
        <taxon>Diplostraca</taxon>
        <taxon>Cladocera</taxon>
        <taxon>Anomopoda</taxon>
        <taxon>Daphniidae</taxon>
        <taxon>Daphnia</taxon>
    </lineage>
</organism>
<keyword evidence="6 7" id="KW-0472">Membrane</keyword>
<dbReference type="EMBL" id="CAKKLH010000292">
    <property type="protein sequence ID" value="CAH0109299.1"/>
    <property type="molecule type" value="Genomic_DNA"/>
</dbReference>
<evidence type="ECO:0000256" key="2">
    <source>
        <dbReference type="ARBA" id="ARBA00008462"/>
    </source>
</evidence>
<name>A0A8J2WN17_9CRUS</name>
<dbReference type="OrthoDB" id="8914197at2759"/>
<dbReference type="PANTHER" id="PTHR20955:SF1">
    <property type="entry name" value="PROTEIN JAGUNAL HOMOLOG 1"/>
    <property type="match status" value="1"/>
</dbReference>
<dbReference type="GO" id="GO:0016192">
    <property type="term" value="P:vesicle-mediated transport"/>
    <property type="evidence" value="ECO:0007669"/>
    <property type="project" value="TreeGrafter"/>
</dbReference>
<protein>
    <recommendedName>
        <fullName evidence="10">Protein jagunal</fullName>
    </recommendedName>
</protein>
<reference evidence="8" key="1">
    <citation type="submission" date="2021-11" db="EMBL/GenBank/DDBJ databases">
        <authorList>
            <person name="Schell T."/>
        </authorList>
    </citation>
    <scope>NUCLEOTIDE SEQUENCE</scope>
    <source>
        <strain evidence="8">M5</strain>
    </source>
</reference>
<gene>
    <name evidence="8" type="ORF">DGAL_LOCUS12773</name>
</gene>
<keyword evidence="3 7" id="KW-0812">Transmembrane</keyword>
<comment type="caution">
    <text evidence="8">The sequence shown here is derived from an EMBL/GenBank/DDBJ whole genome shotgun (WGS) entry which is preliminary data.</text>
</comment>
<dbReference type="Proteomes" id="UP000789390">
    <property type="component" value="Unassembled WGS sequence"/>
</dbReference>
<evidence type="ECO:0000313" key="8">
    <source>
        <dbReference type="EMBL" id="CAH0109299.1"/>
    </source>
</evidence>
<keyword evidence="4" id="KW-0256">Endoplasmic reticulum</keyword>
<dbReference type="PANTHER" id="PTHR20955">
    <property type="entry name" value="PROTEIN JAGUNAL HOMOLOG 1"/>
    <property type="match status" value="1"/>
</dbReference>
<dbReference type="InterPro" id="IPR009787">
    <property type="entry name" value="Jagunal"/>
</dbReference>
<evidence type="ECO:0000256" key="1">
    <source>
        <dbReference type="ARBA" id="ARBA00004477"/>
    </source>
</evidence>
<evidence type="ECO:0000256" key="4">
    <source>
        <dbReference type="ARBA" id="ARBA00022824"/>
    </source>
</evidence>
<evidence type="ECO:0000256" key="5">
    <source>
        <dbReference type="ARBA" id="ARBA00022989"/>
    </source>
</evidence>